<organism evidence="4 5">
    <name type="scientific">Fusarium oligoseptatum</name>
    <dbReference type="NCBI Taxonomy" id="2604345"/>
    <lineage>
        <taxon>Eukaryota</taxon>
        <taxon>Fungi</taxon>
        <taxon>Dikarya</taxon>
        <taxon>Ascomycota</taxon>
        <taxon>Pezizomycotina</taxon>
        <taxon>Sordariomycetes</taxon>
        <taxon>Hypocreomycetidae</taxon>
        <taxon>Hypocreales</taxon>
        <taxon>Nectriaceae</taxon>
        <taxon>Fusarium</taxon>
        <taxon>Fusarium solani species complex</taxon>
    </lineage>
</organism>
<proteinExistence type="inferred from homology"/>
<evidence type="ECO:0000256" key="1">
    <source>
        <dbReference type="ARBA" id="ARBA00005863"/>
    </source>
</evidence>
<dbReference type="GO" id="GO:0016787">
    <property type="term" value="F:hydrolase activity"/>
    <property type="evidence" value="ECO:0007669"/>
    <property type="project" value="UniProtKB-KW"/>
</dbReference>
<dbReference type="Pfam" id="PF03959">
    <property type="entry name" value="FSH1"/>
    <property type="match status" value="1"/>
</dbReference>
<evidence type="ECO:0000256" key="2">
    <source>
        <dbReference type="ARBA" id="ARBA00022801"/>
    </source>
</evidence>
<dbReference type="GO" id="GO:0005737">
    <property type="term" value="C:cytoplasm"/>
    <property type="evidence" value="ECO:0007669"/>
    <property type="project" value="TreeGrafter"/>
</dbReference>
<dbReference type="GO" id="GO:0044550">
    <property type="term" value="P:secondary metabolite biosynthetic process"/>
    <property type="evidence" value="ECO:0007669"/>
    <property type="project" value="TreeGrafter"/>
</dbReference>
<evidence type="ECO:0000259" key="3">
    <source>
        <dbReference type="Pfam" id="PF03959"/>
    </source>
</evidence>
<name>A0A428TMS3_9HYPO</name>
<dbReference type="InterPro" id="IPR029058">
    <property type="entry name" value="AB_hydrolase_fold"/>
</dbReference>
<dbReference type="STRING" id="1325735.A0A428TMS3"/>
<dbReference type="GO" id="GO:0005634">
    <property type="term" value="C:nucleus"/>
    <property type="evidence" value="ECO:0007669"/>
    <property type="project" value="TreeGrafter"/>
</dbReference>
<comment type="caution">
    <text evidence="4">The sequence shown here is derived from an EMBL/GenBank/DDBJ whole genome shotgun (WGS) entry which is preliminary data.</text>
</comment>
<comment type="similarity">
    <text evidence="1">Belongs to the LovG family.</text>
</comment>
<dbReference type="InterPro" id="IPR050593">
    <property type="entry name" value="LovG"/>
</dbReference>
<dbReference type="Gene3D" id="3.40.50.1820">
    <property type="entry name" value="alpha/beta hydrolase"/>
    <property type="match status" value="1"/>
</dbReference>
<accession>A0A428TMS3</accession>
<sequence length="292" mass="31911">MANTISYSSHELTLRAPGLLRPVHSPAAAALSSNSYNGRIGYGTESEVCFDLNKARMSKRPSKALLCFHGSGSKGAIFKVQMARICLLLGETFEFIFLDGPLECAPGPGVLPMFSGQEPYYCWFGSNGNSTEDGIDRVTSSVKHAVDEWTATKSNPEAEIVGGIGFSEGALALSMMLWQQQQGLAPWLPRPMFAALSCCFFPNEASLWLNANAQAHGMSKAHIDVPTLHIHGNRDFCLGRARRLVRVHYQPSFATVIQTEAGHHLPTRKDELAEVVKHILRLSDMLALAPQN</sequence>
<protein>
    <recommendedName>
        <fullName evidence="3">Serine hydrolase domain-containing protein</fullName>
    </recommendedName>
</protein>
<keyword evidence="2" id="KW-0378">Hydrolase</keyword>
<dbReference type="PANTHER" id="PTHR48070">
    <property type="entry name" value="ESTERASE OVCA2"/>
    <property type="match status" value="1"/>
</dbReference>
<gene>
    <name evidence="4" type="ORF">CEP52_007483</name>
</gene>
<keyword evidence="5" id="KW-1185">Reference proteome</keyword>
<dbReference type="PANTHER" id="PTHR48070:SF3">
    <property type="entry name" value="ESTERASE DBAE-RELATED"/>
    <property type="match status" value="1"/>
</dbReference>
<feature type="domain" description="Serine hydrolase" evidence="3">
    <location>
        <begin position="61"/>
        <end position="273"/>
    </location>
</feature>
<evidence type="ECO:0000313" key="5">
    <source>
        <dbReference type="Proteomes" id="UP000287144"/>
    </source>
</evidence>
<dbReference type="EMBL" id="NKCK01000068">
    <property type="protein sequence ID" value="RSM03301.1"/>
    <property type="molecule type" value="Genomic_DNA"/>
</dbReference>
<evidence type="ECO:0000313" key="4">
    <source>
        <dbReference type="EMBL" id="RSM03301.1"/>
    </source>
</evidence>
<dbReference type="SUPFAM" id="SSF53474">
    <property type="entry name" value="alpha/beta-Hydrolases"/>
    <property type="match status" value="1"/>
</dbReference>
<dbReference type="Proteomes" id="UP000287144">
    <property type="component" value="Unassembled WGS sequence"/>
</dbReference>
<reference evidence="4 5" key="1">
    <citation type="submission" date="2017-06" db="EMBL/GenBank/DDBJ databases">
        <title>Comparative genomic analysis of Ambrosia Fusariam Clade fungi.</title>
        <authorList>
            <person name="Stajich J.E."/>
            <person name="Carrillo J."/>
            <person name="Kijimoto T."/>
            <person name="Eskalen A."/>
            <person name="O'Donnell K."/>
            <person name="Kasson M."/>
        </authorList>
    </citation>
    <scope>NUCLEOTIDE SEQUENCE [LARGE SCALE GENOMIC DNA]</scope>
    <source>
        <strain evidence="4 5">NRRL62579</strain>
    </source>
</reference>
<dbReference type="AlphaFoldDB" id="A0A428TMS3"/>
<dbReference type="InterPro" id="IPR005645">
    <property type="entry name" value="FSH-like_dom"/>
</dbReference>